<dbReference type="Gene3D" id="3.30.70.370">
    <property type="match status" value="1"/>
</dbReference>
<evidence type="ECO:0000256" key="8">
    <source>
        <dbReference type="ARBA" id="ARBA00023109"/>
    </source>
</evidence>
<dbReference type="InterPro" id="IPR012337">
    <property type="entry name" value="RNaseH-like_sf"/>
</dbReference>
<dbReference type="InterPro" id="IPR002298">
    <property type="entry name" value="DNA_polymerase_A"/>
</dbReference>
<dbReference type="EMBL" id="PP819608">
    <property type="protein sequence ID" value="XCD09684.1"/>
    <property type="molecule type" value="Genomic_DNA"/>
</dbReference>
<dbReference type="GO" id="GO:0003887">
    <property type="term" value="F:DNA-directed DNA polymerase activity"/>
    <property type="evidence" value="ECO:0007669"/>
    <property type="project" value="UniProtKB-KW"/>
</dbReference>
<evidence type="ECO:0000259" key="11">
    <source>
        <dbReference type="SMART" id="SM00474"/>
    </source>
</evidence>
<keyword evidence="9" id="KW-0238">DNA-binding</keyword>
<evidence type="ECO:0000313" key="13">
    <source>
        <dbReference type="EMBL" id="XCD09684.1"/>
    </source>
</evidence>
<evidence type="ECO:0000256" key="3">
    <source>
        <dbReference type="ARBA" id="ARBA00015749"/>
    </source>
</evidence>
<keyword evidence="8" id="KW-1194">Viral DNA replication</keyword>
<proteinExistence type="inferred from homology"/>
<dbReference type="SUPFAM" id="SSF56672">
    <property type="entry name" value="DNA/RNA polymerases"/>
    <property type="match status" value="1"/>
</dbReference>
<dbReference type="SMART" id="SM00474">
    <property type="entry name" value="35EXOc"/>
    <property type="match status" value="1"/>
</dbReference>
<dbReference type="PRINTS" id="PR00868">
    <property type="entry name" value="DNAPOLI"/>
</dbReference>
<reference evidence="13" key="1">
    <citation type="submission" date="2024-05" db="EMBL/GenBank/DDBJ databases">
        <authorList>
            <person name="Herbig A.F."/>
            <person name="Pendergrass E.L."/>
        </authorList>
    </citation>
    <scope>NUCLEOTIDE SEQUENCE</scope>
</reference>
<dbReference type="InterPro" id="IPR002562">
    <property type="entry name" value="3'-5'_exonuclease_dom"/>
</dbReference>
<dbReference type="GO" id="GO:0006261">
    <property type="term" value="P:DNA-templated DNA replication"/>
    <property type="evidence" value="ECO:0007669"/>
    <property type="project" value="InterPro"/>
</dbReference>
<dbReference type="PANTHER" id="PTHR10133:SF27">
    <property type="entry name" value="DNA POLYMERASE NU"/>
    <property type="match status" value="1"/>
</dbReference>
<dbReference type="InterPro" id="IPR001098">
    <property type="entry name" value="DNA-dir_DNA_pol_A_palm_dom"/>
</dbReference>
<gene>
    <name evidence="13" type="ORF">Adastra139</name>
</gene>
<evidence type="ECO:0000259" key="12">
    <source>
        <dbReference type="SMART" id="SM00482"/>
    </source>
</evidence>
<evidence type="ECO:0000256" key="6">
    <source>
        <dbReference type="ARBA" id="ARBA00022705"/>
    </source>
</evidence>
<dbReference type="GO" id="GO:0006302">
    <property type="term" value="P:double-strand break repair"/>
    <property type="evidence" value="ECO:0007669"/>
    <property type="project" value="TreeGrafter"/>
</dbReference>
<feature type="domain" description="DNA-directed DNA polymerase family A palm" evidence="12">
    <location>
        <begin position="616"/>
        <end position="829"/>
    </location>
</feature>
<dbReference type="InterPro" id="IPR005122">
    <property type="entry name" value="Uracil-DNA_glycosylase-like"/>
</dbReference>
<dbReference type="SUPFAM" id="SSF53098">
    <property type="entry name" value="Ribonuclease H-like"/>
    <property type="match status" value="1"/>
</dbReference>
<dbReference type="Pfam" id="PF03167">
    <property type="entry name" value="UDG"/>
    <property type="match status" value="1"/>
</dbReference>
<dbReference type="SUPFAM" id="SSF52141">
    <property type="entry name" value="Uracil-DNA glycosylase-like"/>
    <property type="match status" value="1"/>
</dbReference>
<dbReference type="FunFam" id="1.10.150.20:FF:000002">
    <property type="entry name" value="DNA polymerase I"/>
    <property type="match status" value="1"/>
</dbReference>
<dbReference type="Gene3D" id="1.20.1060.10">
    <property type="entry name" value="Taq DNA Polymerase, Chain T, domain 4"/>
    <property type="match status" value="1"/>
</dbReference>
<dbReference type="GO" id="GO:0003677">
    <property type="term" value="F:DNA binding"/>
    <property type="evidence" value="ECO:0007669"/>
    <property type="project" value="UniProtKB-KW"/>
</dbReference>
<dbReference type="PROSITE" id="PS00447">
    <property type="entry name" value="DNA_POLYMERASE_A"/>
    <property type="match status" value="1"/>
</dbReference>
<comment type="similarity">
    <text evidence="1">Belongs to the DNA polymerase type-A family.</text>
</comment>
<dbReference type="PANTHER" id="PTHR10133">
    <property type="entry name" value="DNA POLYMERASE I"/>
    <property type="match status" value="1"/>
</dbReference>
<protein>
    <recommendedName>
        <fullName evidence="3">DNA polymerase</fullName>
        <ecNumber evidence="2">2.7.7.7</ecNumber>
    </recommendedName>
</protein>
<dbReference type="Pfam" id="PF00476">
    <property type="entry name" value="DNA_pol_A"/>
    <property type="match status" value="1"/>
</dbReference>
<dbReference type="Gene3D" id="1.10.150.20">
    <property type="entry name" value="5' to 3' exonuclease, C-terminal subdomain"/>
    <property type="match status" value="1"/>
</dbReference>
<evidence type="ECO:0000256" key="1">
    <source>
        <dbReference type="ARBA" id="ARBA00007705"/>
    </source>
</evidence>
<organism evidence="13">
    <name type="scientific">Bacillus phage Adastra</name>
    <dbReference type="NCBI Taxonomy" id="3143958"/>
    <lineage>
        <taxon>Viruses</taxon>
        <taxon>Duplodnaviria</taxon>
        <taxon>Heunggongvirae</taxon>
        <taxon>Uroviricota</taxon>
        <taxon>Caudoviricetes</taxon>
        <taxon>Herelleviridae</taxon>
        <taxon>Spounavirinae</taxon>
        <taxon>Okubovirus</taxon>
    </lineage>
</organism>
<evidence type="ECO:0000256" key="9">
    <source>
        <dbReference type="ARBA" id="ARBA00023125"/>
    </source>
</evidence>
<sequence length="926" mass="107294">MGSALDALKEFNPKPMKGQGSKKARVMIVQENPFDYEYRKKRYMTGKAGKLLKFGLAEVGIDPDDDVYYTSIVKYPTPENRLPLPDELKESMDYMWAEIEVIDPDIIVPTGNLSLKFLTKMTAITKVRGKLYDIEGRKFFPMIHPNLVLKQPKYQDFFIKDLDNLSSLLEGKAPKNVLAFKKERRYCDTFEEAIDEIKRYMELPAGSRVVIDLETVKTNPFIEKVTMKKTTLQMYPMSQQPKIVGIGLSDKSGYGCAIPLYHRENLMPGNQIGTIIKFLRELLQRDDLEFIAHNGKFDLKWLRASLDIQLQNMIWDTMLIHYLCITEEKGTHGLKDLAWLETDMGGYDDALDDEKPKTEDEGNYDLIPWDILKVYLADDCDVTYRLSEKYIPLVEENEEKKWLWENIMVPGYYTLLDIEMDGIYVDKQWLEILRVSYEKEIARLEDKMREFPEVIEMEREMRDKWKERVMIGSIKPANRTPEQKEKFKTYKKYDPSKEGDKLNFGSHKQLGELLFDRMGLETVIFTDKGAPSTNDDSLKFMESQSDFVKVLMEFRKANHLYNNFVSKLSLMIDPDGIVHPSYNIHGTVTGRLSSNEPKDAQQFPRKVNTPTLFQYNYEIKKLFTSRFGDDGVIVQFDYSQLELRILAVISQDPTLIELYRSGADLHKAVASDAFGVTIEEVSKDQRTASKKIQFGIVYQESARGLSEDLRAEGITMSEKECEVFIKKYFKRFPKVSKWIRDIKKHVKRHKYVKTLTGRTRNLPDIDSIDQSKANEAERQAVNTPIQGTGSDCTLMSLILINQWLREAGLRSRVCITVHDSIVLDCLKDEVIEVAKKVKHIMENLAEYNEFYKFLGDVPILSEMEIGRNYGDAFEATIEDIEEHGVDGFIEMKEKEKLEKDMKYFNDIIDNGGAVPEYARIYWENVS</sequence>
<accession>A0AAU8BBD3</accession>
<dbReference type="GO" id="GO:0008408">
    <property type="term" value="F:3'-5' exonuclease activity"/>
    <property type="evidence" value="ECO:0007669"/>
    <property type="project" value="InterPro"/>
</dbReference>
<dbReference type="InterPro" id="IPR036397">
    <property type="entry name" value="RNaseH_sf"/>
</dbReference>
<dbReference type="Gene3D" id="3.30.420.10">
    <property type="entry name" value="Ribonuclease H-like superfamily/Ribonuclease H"/>
    <property type="match status" value="1"/>
</dbReference>
<evidence type="ECO:0000256" key="7">
    <source>
        <dbReference type="ARBA" id="ARBA00022932"/>
    </source>
</evidence>
<keyword evidence="6" id="KW-0235">DNA replication</keyword>
<comment type="catalytic activity">
    <reaction evidence="10">
        <text>DNA(n) + a 2'-deoxyribonucleoside 5'-triphosphate = DNA(n+1) + diphosphate</text>
        <dbReference type="Rhea" id="RHEA:22508"/>
        <dbReference type="Rhea" id="RHEA-COMP:17339"/>
        <dbReference type="Rhea" id="RHEA-COMP:17340"/>
        <dbReference type="ChEBI" id="CHEBI:33019"/>
        <dbReference type="ChEBI" id="CHEBI:61560"/>
        <dbReference type="ChEBI" id="CHEBI:173112"/>
        <dbReference type="EC" id="2.7.7.7"/>
    </reaction>
</comment>
<dbReference type="EC" id="2.7.7.7" evidence="2"/>
<keyword evidence="7" id="KW-0239">DNA-directed DNA polymerase</keyword>
<keyword evidence="4" id="KW-0808">Transferase</keyword>
<evidence type="ECO:0000256" key="2">
    <source>
        <dbReference type="ARBA" id="ARBA00012417"/>
    </source>
</evidence>
<feature type="domain" description="3'-5' exonuclease" evidence="11">
    <location>
        <begin position="209"/>
        <end position="395"/>
    </location>
</feature>
<dbReference type="Gene3D" id="3.40.470.10">
    <property type="entry name" value="Uracil-DNA glycosylase-like domain"/>
    <property type="match status" value="1"/>
</dbReference>
<keyword evidence="5" id="KW-0548">Nucleotidyltransferase</keyword>
<dbReference type="GO" id="GO:0039693">
    <property type="term" value="P:viral DNA genome replication"/>
    <property type="evidence" value="ECO:0007669"/>
    <property type="project" value="UniProtKB-KW"/>
</dbReference>
<evidence type="ECO:0000256" key="10">
    <source>
        <dbReference type="ARBA" id="ARBA00049244"/>
    </source>
</evidence>
<dbReference type="InterPro" id="IPR019760">
    <property type="entry name" value="DNA-dir_DNA_pol_A_CS"/>
</dbReference>
<evidence type="ECO:0000256" key="5">
    <source>
        <dbReference type="ARBA" id="ARBA00022695"/>
    </source>
</evidence>
<dbReference type="SMART" id="SM00482">
    <property type="entry name" value="POLAc"/>
    <property type="match status" value="1"/>
</dbReference>
<dbReference type="CDD" id="cd10030">
    <property type="entry name" value="UDG-F4_TTUDGA_SPO1dp_like"/>
    <property type="match status" value="1"/>
</dbReference>
<evidence type="ECO:0000256" key="4">
    <source>
        <dbReference type="ARBA" id="ARBA00022679"/>
    </source>
</evidence>
<dbReference type="Pfam" id="PF01612">
    <property type="entry name" value="DNA_pol_A_exo1"/>
    <property type="match status" value="1"/>
</dbReference>
<name>A0AAU8BBD3_9CAUD</name>
<dbReference type="InterPro" id="IPR043502">
    <property type="entry name" value="DNA/RNA_pol_sf"/>
</dbReference>
<dbReference type="InterPro" id="IPR036895">
    <property type="entry name" value="Uracil-DNA_glycosylase-like_sf"/>
</dbReference>